<dbReference type="Proteomes" id="UP000800094">
    <property type="component" value="Unassembled WGS sequence"/>
</dbReference>
<keyword evidence="2" id="KW-1185">Reference proteome</keyword>
<protein>
    <submittedName>
        <fullName evidence="1">Uncharacterized protein</fullName>
    </submittedName>
</protein>
<dbReference type="OrthoDB" id="3795311at2759"/>
<dbReference type="AlphaFoldDB" id="A0A6A6HUQ7"/>
<dbReference type="RefSeq" id="XP_033676745.1">
    <property type="nucleotide sequence ID" value="XM_033836007.1"/>
</dbReference>
<accession>A0A6A6HUQ7</accession>
<evidence type="ECO:0000313" key="1">
    <source>
        <dbReference type="EMBL" id="KAF2241741.1"/>
    </source>
</evidence>
<dbReference type="EMBL" id="ML987210">
    <property type="protein sequence ID" value="KAF2241741.1"/>
    <property type="molecule type" value="Genomic_DNA"/>
</dbReference>
<name>A0A6A6HUQ7_9PLEO</name>
<organism evidence="1 2">
    <name type="scientific">Trematosphaeria pertusa</name>
    <dbReference type="NCBI Taxonomy" id="390896"/>
    <lineage>
        <taxon>Eukaryota</taxon>
        <taxon>Fungi</taxon>
        <taxon>Dikarya</taxon>
        <taxon>Ascomycota</taxon>
        <taxon>Pezizomycotina</taxon>
        <taxon>Dothideomycetes</taxon>
        <taxon>Pleosporomycetidae</taxon>
        <taxon>Pleosporales</taxon>
        <taxon>Massarineae</taxon>
        <taxon>Trematosphaeriaceae</taxon>
        <taxon>Trematosphaeria</taxon>
    </lineage>
</organism>
<sequence length="394" mass="44948">MERESGCQRCVLLNKTACQPGPDGVCAECRVPVQSGGADGDDCVHGCLPCESKTALSRRMEGAFDPYTKQIDHTEWVLRQGEDAFVLVADYSSFPQVDLERHFVRDVPQFQKPDVGLHTARLEFLEQFDTLSQRWHRLFETWTEDTFTRAAAFQKSFIDQASNAELPDDEKWVILNALRCLVTLRDIDELALNMDKFDESYPIATTLAESGFQSGVGGHRARPRIDVLHFSYAELDSRYKETRIDPSATLSKLLPTTFSAAQSLLLRGRPKDWSAIFYVLLILFHVEGDLQSCGDLTTAFESAQVVVKEALHDLVRSFLFCCGGPGQGLHPFLEHFDEEWYKLMVGADADPIYAEHYAWHHERWMENEAPPRYDPYDLDSFMETLWQYAYGYIS</sequence>
<dbReference type="GeneID" id="54589337"/>
<proteinExistence type="predicted"/>
<evidence type="ECO:0000313" key="2">
    <source>
        <dbReference type="Proteomes" id="UP000800094"/>
    </source>
</evidence>
<gene>
    <name evidence="1" type="ORF">BU26DRAFT_610605</name>
</gene>
<reference evidence="1" key="1">
    <citation type="journal article" date="2020" name="Stud. Mycol.">
        <title>101 Dothideomycetes genomes: a test case for predicting lifestyles and emergence of pathogens.</title>
        <authorList>
            <person name="Haridas S."/>
            <person name="Albert R."/>
            <person name="Binder M."/>
            <person name="Bloem J."/>
            <person name="Labutti K."/>
            <person name="Salamov A."/>
            <person name="Andreopoulos B."/>
            <person name="Baker S."/>
            <person name="Barry K."/>
            <person name="Bills G."/>
            <person name="Bluhm B."/>
            <person name="Cannon C."/>
            <person name="Castanera R."/>
            <person name="Culley D."/>
            <person name="Daum C."/>
            <person name="Ezra D."/>
            <person name="Gonzalez J."/>
            <person name="Henrissat B."/>
            <person name="Kuo A."/>
            <person name="Liang C."/>
            <person name="Lipzen A."/>
            <person name="Lutzoni F."/>
            <person name="Magnuson J."/>
            <person name="Mondo S."/>
            <person name="Nolan M."/>
            <person name="Ohm R."/>
            <person name="Pangilinan J."/>
            <person name="Park H.-J."/>
            <person name="Ramirez L."/>
            <person name="Alfaro M."/>
            <person name="Sun H."/>
            <person name="Tritt A."/>
            <person name="Yoshinaga Y."/>
            <person name="Zwiers L.-H."/>
            <person name="Turgeon B."/>
            <person name="Goodwin S."/>
            <person name="Spatafora J."/>
            <person name="Crous P."/>
            <person name="Grigoriev I."/>
        </authorList>
    </citation>
    <scope>NUCLEOTIDE SEQUENCE</scope>
    <source>
        <strain evidence="1">CBS 122368</strain>
    </source>
</reference>